<dbReference type="EMBL" id="DTDJ01000045">
    <property type="protein sequence ID" value="HGL18063.1"/>
    <property type="molecule type" value="Genomic_DNA"/>
</dbReference>
<dbReference type="Pfam" id="PF08734">
    <property type="entry name" value="GYD"/>
    <property type="match status" value="1"/>
</dbReference>
<sequence length="95" mass="10730">MAYYVVLSTLTDEGRETIKKHPERILEVNREIEEKLGVKVLYQFAVLGPYDFVNIVEAPDNASIAKMSVELGSRGTVQLMTMPAIPVEEFVKMLK</sequence>
<accession>A0A7V3ZYK3</accession>
<protein>
    <submittedName>
        <fullName evidence="1">GYD domain-containing protein</fullName>
    </submittedName>
</protein>
<reference evidence="1" key="1">
    <citation type="journal article" date="2020" name="mSystems">
        <title>Genome- and Community-Level Interaction Insights into Carbon Utilization and Element Cycling Functions of Hydrothermarchaeota in Hydrothermal Sediment.</title>
        <authorList>
            <person name="Zhou Z."/>
            <person name="Liu Y."/>
            <person name="Xu W."/>
            <person name="Pan J."/>
            <person name="Luo Z.H."/>
            <person name="Li M."/>
        </authorList>
    </citation>
    <scope>NUCLEOTIDE SEQUENCE [LARGE SCALE GENOMIC DNA]</scope>
    <source>
        <strain evidence="1">SpSt-69</strain>
    </source>
</reference>
<proteinExistence type="predicted"/>
<evidence type="ECO:0000313" key="1">
    <source>
        <dbReference type="EMBL" id="HGL18063.1"/>
    </source>
</evidence>
<dbReference type="InterPro" id="IPR014845">
    <property type="entry name" value="GYD/TTHA1554"/>
</dbReference>
<dbReference type="AlphaFoldDB" id="A0A7V3ZYK3"/>
<gene>
    <name evidence="1" type="ORF">ENU66_07035</name>
</gene>
<comment type="caution">
    <text evidence="1">The sequence shown here is derived from an EMBL/GenBank/DDBJ whole genome shotgun (WGS) entry which is preliminary data.</text>
</comment>
<organism evidence="1">
    <name type="scientific">candidate division WOR-3 bacterium</name>
    <dbReference type="NCBI Taxonomy" id="2052148"/>
    <lineage>
        <taxon>Bacteria</taxon>
        <taxon>Bacteria division WOR-3</taxon>
    </lineage>
</organism>
<name>A0A7V3ZYK3_UNCW3</name>